<dbReference type="PANTHER" id="PTHR12121:SF36">
    <property type="entry name" value="ENDONUCLEASE_EXONUCLEASE_PHOSPHATASE DOMAIN-CONTAINING PROTEIN"/>
    <property type="match status" value="1"/>
</dbReference>
<organism evidence="2 3">
    <name type="scientific">Protopolystoma xenopodis</name>
    <dbReference type="NCBI Taxonomy" id="117903"/>
    <lineage>
        <taxon>Eukaryota</taxon>
        <taxon>Metazoa</taxon>
        <taxon>Spiralia</taxon>
        <taxon>Lophotrochozoa</taxon>
        <taxon>Platyhelminthes</taxon>
        <taxon>Monogenea</taxon>
        <taxon>Polyopisthocotylea</taxon>
        <taxon>Polystomatidea</taxon>
        <taxon>Polystomatidae</taxon>
        <taxon>Protopolystoma</taxon>
    </lineage>
</organism>
<evidence type="ECO:0000313" key="3">
    <source>
        <dbReference type="Proteomes" id="UP000784294"/>
    </source>
</evidence>
<keyword evidence="3" id="KW-1185">Reference proteome</keyword>
<dbReference type="OrthoDB" id="412787at2759"/>
<dbReference type="AlphaFoldDB" id="A0A3S5CMI1"/>
<dbReference type="Proteomes" id="UP000784294">
    <property type="component" value="Unassembled WGS sequence"/>
</dbReference>
<feature type="region of interest" description="Disordered" evidence="1">
    <location>
        <begin position="297"/>
        <end position="316"/>
    </location>
</feature>
<dbReference type="SUPFAM" id="SSF56219">
    <property type="entry name" value="DNase I-like"/>
    <property type="match status" value="1"/>
</dbReference>
<comment type="caution">
    <text evidence="2">The sequence shown here is derived from an EMBL/GenBank/DDBJ whole genome shotgun (WGS) entry which is preliminary data.</text>
</comment>
<evidence type="ECO:0000256" key="1">
    <source>
        <dbReference type="SAM" id="MobiDB-lite"/>
    </source>
</evidence>
<name>A0A3S5CMI1_9PLAT</name>
<accession>A0A3S5CMI1</accession>
<dbReference type="Gene3D" id="3.60.10.10">
    <property type="entry name" value="Endonuclease/exonuclease/phosphatase"/>
    <property type="match status" value="1"/>
</dbReference>
<gene>
    <name evidence="2" type="ORF">PXEA_LOCUS26493</name>
</gene>
<proteinExistence type="predicted"/>
<evidence type="ECO:0000313" key="2">
    <source>
        <dbReference type="EMBL" id="VEL33053.1"/>
    </source>
</evidence>
<protein>
    <recommendedName>
        <fullName evidence="4">Endonuclease/exonuclease/phosphatase domain-containing protein</fullName>
    </recommendedName>
</protein>
<dbReference type="EMBL" id="CAAALY010245088">
    <property type="protein sequence ID" value="VEL33053.1"/>
    <property type="molecule type" value="Genomic_DNA"/>
</dbReference>
<reference evidence="2" key="1">
    <citation type="submission" date="2018-11" db="EMBL/GenBank/DDBJ databases">
        <authorList>
            <consortium name="Pathogen Informatics"/>
        </authorList>
    </citation>
    <scope>NUCLEOTIDE SEQUENCE</scope>
</reference>
<dbReference type="InterPro" id="IPR050410">
    <property type="entry name" value="CCR4/nocturin_mRNA_transcr"/>
</dbReference>
<evidence type="ECO:0008006" key="4">
    <source>
        <dbReference type="Google" id="ProtNLM"/>
    </source>
</evidence>
<sequence>MRQPELAGLLHMSQMDIIQLNTKLDCSGFDETCSIAKPFSQSLAAGIFHRLSSPTASFFEVDQSKSENDLLIVASTHLYFMPQLNRLRQAQAQVVHYYLTRVAYSEAELRNDLALIYDTTSCHPPNETDSAINTGVKMAELLVAIELRVCCARCPMPILIGGDLNASPNEPALLALTNPAQFSLPPTDTLDSNDLSEMLNILVKLGENEYPLPVAKSVVMPPLKLACPIPLTGFTNWVPDFTGCLDAILYTEGGRHNPDEKSDANPRLRILRTLPLPNKEEIRLECQNAGAITRSKEIDIQPGMPSDPRTKRSKQDSCIQLTLPLDPISEENQYALPNQLYPSDHLAMIAEFNWI</sequence>
<dbReference type="PANTHER" id="PTHR12121">
    <property type="entry name" value="CARBON CATABOLITE REPRESSOR PROTEIN 4"/>
    <property type="match status" value="1"/>
</dbReference>
<dbReference type="InterPro" id="IPR036691">
    <property type="entry name" value="Endo/exonu/phosph_ase_sf"/>
</dbReference>
<dbReference type="GO" id="GO:0000175">
    <property type="term" value="F:3'-5'-RNA exonuclease activity"/>
    <property type="evidence" value="ECO:0007669"/>
    <property type="project" value="TreeGrafter"/>
</dbReference>